<proteinExistence type="predicted"/>
<dbReference type="InterPro" id="IPR015943">
    <property type="entry name" value="WD40/YVTN_repeat-like_dom_sf"/>
</dbReference>
<evidence type="ECO:0000313" key="2">
    <source>
        <dbReference type="Proteomes" id="UP000623129"/>
    </source>
</evidence>
<dbReference type="Proteomes" id="UP000623129">
    <property type="component" value="Unassembled WGS sequence"/>
</dbReference>
<gene>
    <name evidence="1" type="ORF">FCM35_KLT05244</name>
</gene>
<reference evidence="1" key="1">
    <citation type="submission" date="2020-01" db="EMBL/GenBank/DDBJ databases">
        <title>Genome sequence of Kobresia littledalei, the first chromosome-level genome in the family Cyperaceae.</title>
        <authorList>
            <person name="Qu G."/>
        </authorList>
    </citation>
    <scope>NUCLEOTIDE SEQUENCE</scope>
    <source>
        <strain evidence="1">C.B.Clarke</strain>
        <tissue evidence="1">Leaf</tissue>
    </source>
</reference>
<accession>A0A833QXI2</accession>
<organism evidence="1 2">
    <name type="scientific">Carex littledalei</name>
    <dbReference type="NCBI Taxonomy" id="544730"/>
    <lineage>
        <taxon>Eukaryota</taxon>
        <taxon>Viridiplantae</taxon>
        <taxon>Streptophyta</taxon>
        <taxon>Embryophyta</taxon>
        <taxon>Tracheophyta</taxon>
        <taxon>Spermatophyta</taxon>
        <taxon>Magnoliopsida</taxon>
        <taxon>Liliopsida</taxon>
        <taxon>Poales</taxon>
        <taxon>Cyperaceae</taxon>
        <taxon>Cyperoideae</taxon>
        <taxon>Cariceae</taxon>
        <taxon>Carex</taxon>
        <taxon>Carex subgen. Euthyceras</taxon>
    </lineage>
</organism>
<dbReference type="AlphaFoldDB" id="A0A833QXI2"/>
<name>A0A833QXI2_9POAL</name>
<dbReference type="OrthoDB" id="1669818at2759"/>
<evidence type="ECO:0000313" key="1">
    <source>
        <dbReference type="EMBL" id="KAF3329913.1"/>
    </source>
</evidence>
<comment type="caution">
    <text evidence="1">The sequence shown here is derived from an EMBL/GenBank/DDBJ whole genome shotgun (WGS) entry which is preliminary data.</text>
</comment>
<keyword evidence="2" id="KW-1185">Reference proteome</keyword>
<protein>
    <submittedName>
        <fullName evidence="1">Putative cytosolic iron-sulfur protein assembly protein CIAO1</fullName>
    </submittedName>
</protein>
<dbReference type="EMBL" id="SWLB01000014">
    <property type="protein sequence ID" value="KAF3329913.1"/>
    <property type="molecule type" value="Genomic_DNA"/>
</dbReference>
<dbReference type="Gene3D" id="2.130.10.10">
    <property type="entry name" value="YVTN repeat-like/Quinoprotein amine dehydrogenase"/>
    <property type="match status" value="1"/>
</dbReference>
<sequence>MDSVADLREAQELEGHADRVWSLAWNPAPHNCDGASAMLASCSGDRQDLANGSHSSVGVLGEFHHRTLVGLSSQWRTNAFSNWKRSHKRLPYGVIASLLGRKPKSVKREVVIPEPDYRLPIAIFVMFWLIVLDVTSCVVL</sequence>